<name>A0A2H1W291_SPOFR</name>
<evidence type="ECO:0000313" key="1">
    <source>
        <dbReference type="EMBL" id="SOQ47076.1"/>
    </source>
</evidence>
<organism evidence="1">
    <name type="scientific">Spodoptera frugiperda</name>
    <name type="common">Fall armyworm</name>
    <dbReference type="NCBI Taxonomy" id="7108"/>
    <lineage>
        <taxon>Eukaryota</taxon>
        <taxon>Metazoa</taxon>
        <taxon>Ecdysozoa</taxon>
        <taxon>Arthropoda</taxon>
        <taxon>Hexapoda</taxon>
        <taxon>Insecta</taxon>
        <taxon>Pterygota</taxon>
        <taxon>Neoptera</taxon>
        <taxon>Endopterygota</taxon>
        <taxon>Lepidoptera</taxon>
        <taxon>Glossata</taxon>
        <taxon>Ditrysia</taxon>
        <taxon>Noctuoidea</taxon>
        <taxon>Noctuidae</taxon>
        <taxon>Amphipyrinae</taxon>
        <taxon>Spodoptera</taxon>
    </lineage>
</organism>
<gene>
    <name evidence="1" type="ORF">SFRICE_033873</name>
</gene>
<dbReference type="AlphaFoldDB" id="A0A2H1W291"/>
<reference evidence="1" key="1">
    <citation type="submission" date="2016-07" db="EMBL/GenBank/DDBJ databases">
        <authorList>
            <person name="Bretaudeau A."/>
        </authorList>
    </citation>
    <scope>NUCLEOTIDE SEQUENCE</scope>
    <source>
        <strain evidence="1">Rice</strain>
        <tissue evidence="1">Whole body</tissue>
    </source>
</reference>
<protein>
    <submittedName>
        <fullName evidence="1">SFRICE_033873</fullName>
    </submittedName>
</protein>
<sequence>MGKSSNDRYLASGKVRESVRFLLTKNHPVPTPVFQAAAPICKPTRIEQAWKMSCACEPEQAK</sequence>
<accession>A0A2H1W291</accession>
<proteinExistence type="predicted"/>
<dbReference type="EMBL" id="ODYU01005812">
    <property type="protein sequence ID" value="SOQ47076.1"/>
    <property type="molecule type" value="Genomic_DNA"/>
</dbReference>